<reference evidence="2 3" key="1">
    <citation type="submission" date="2018-07" db="EMBL/GenBank/DDBJ databases">
        <title>Genomic Encyclopedia of Type Strains, Phase IV (KMG-IV): sequencing the most valuable type-strain genomes for metagenomic binning, comparative biology and taxonomic classification.</title>
        <authorList>
            <person name="Goeker M."/>
        </authorList>
    </citation>
    <scope>NUCLEOTIDE SEQUENCE [LARGE SCALE GENOMIC DNA]</scope>
    <source>
        <strain evidence="2 3">DSM 14364</strain>
    </source>
</reference>
<evidence type="ECO:0000313" key="2">
    <source>
        <dbReference type="EMBL" id="RDI53623.1"/>
    </source>
</evidence>
<gene>
    <name evidence="2" type="ORF">DES45_11344</name>
</gene>
<feature type="domain" description="N-acetylmuramidase" evidence="1">
    <location>
        <begin position="28"/>
        <end position="192"/>
    </location>
</feature>
<dbReference type="RefSeq" id="WP_114772650.1">
    <property type="nucleotide sequence ID" value="NZ_QQBB01000013.1"/>
</dbReference>
<dbReference type="OrthoDB" id="1523598at2"/>
<protein>
    <submittedName>
        <fullName evidence="2">Uncharacterized protein DUF3380</fullName>
    </submittedName>
</protein>
<dbReference type="Pfam" id="PF11860">
    <property type="entry name" value="Muramidase"/>
    <property type="match status" value="1"/>
</dbReference>
<proteinExistence type="predicted"/>
<organism evidence="2 3">
    <name type="scientific">Microvirga subterranea</name>
    <dbReference type="NCBI Taxonomy" id="186651"/>
    <lineage>
        <taxon>Bacteria</taxon>
        <taxon>Pseudomonadati</taxon>
        <taxon>Pseudomonadota</taxon>
        <taxon>Alphaproteobacteria</taxon>
        <taxon>Hyphomicrobiales</taxon>
        <taxon>Methylobacteriaceae</taxon>
        <taxon>Microvirga</taxon>
    </lineage>
</organism>
<dbReference type="AlphaFoldDB" id="A0A370HBM6"/>
<dbReference type="SUPFAM" id="SSF47090">
    <property type="entry name" value="PGBD-like"/>
    <property type="match status" value="1"/>
</dbReference>
<dbReference type="InterPro" id="IPR024408">
    <property type="entry name" value="Muramidase"/>
</dbReference>
<evidence type="ECO:0000313" key="3">
    <source>
        <dbReference type="Proteomes" id="UP000254925"/>
    </source>
</evidence>
<sequence length="259" mass="29010">MHHLFKGEGLPLSQGAFDEVAETLATDAAKLWAVIEIEAMRCGFLEDKRPVILFERHIFHRYTKSRFDSDYPDLSNSIPGGYGKGGASQYSRLERAVALDREAALRSTSWGLGQVMGFNAEIAGFASASEMVRDMCQSEDAQLRGMMNFILHNGLHKPLRVGNWTSFAAGYNGPKHYINDYAGRLRGAFNKYSTGPMPDLRIRAAQLYLTYHGYDPGLIDGWLGPRTIRALNDFRASVGRKEADELTHEDLEQLMTLSR</sequence>
<dbReference type="Proteomes" id="UP000254925">
    <property type="component" value="Unassembled WGS sequence"/>
</dbReference>
<dbReference type="InterPro" id="IPR036365">
    <property type="entry name" value="PGBD-like_sf"/>
</dbReference>
<comment type="caution">
    <text evidence="2">The sequence shown here is derived from an EMBL/GenBank/DDBJ whole genome shotgun (WGS) entry which is preliminary data.</text>
</comment>
<evidence type="ECO:0000259" key="1">
    <source>
        <dbReference type="Pfam" id="PF11860"/>
    </source>
</evidence>
<accession>A0A370HBM6</accession>
<dbReference type="EMBL" id="QQBB01000013">
    <property type="protein sequence ID" value="RDI53623.1"/>
    <property type="molecule type" value="Genomic_DNA"/>
</dbReference>
<name>A0A370HBM6_9HYPH</name>
<keyword evidence="3" id="KW-1185">Reference proteome</keyword>